<dbReference type="AlphaFoldDB" id="A0A2M4DKL5"/>
<reference evidence="2" key="1">
    <citation type="submission" date="2018-01" db="EMBL/GenBank/DDBJ databases">
        <title>An insight into the sialome of Amazonian anophelines.</title>
        <authorList>
            <person name="Ribeiro J.M."/>
            <person name="Scarpassa V."/>
            <person name="Calvo E."/>
        </authorList>
    </citation>
    <scope>NUCLEOTIDE SEQUENCE</scope>
</reference>
<protein>
    <submittedName>
        <fullName evidence="2">Putative secreted protein</fullName>
    </submittedName>
</protein>
<dbReference type="EMBL" id="GGFL01013918">
    <property type="protein sequence ID" value="MBW78096.1"/>
    <property type="molecule type" value="Transcribed_RNA"/>
</dbReference>
<keyword evidence="1" id="KW-0732">Signal</keyword>
<name>A0A2M4DKL5_ANODA</name>
<sequence length="66" mass="7344">MRCVPSFPLWSSSSSLSWVKLFLFIIRTAAGNSRELECVRACVLTAVLHIEQCLAQGPKGGNRNHR</sequence>
<evidence type="ECO:0000256" key="1">
    <source>
        <dbReference type="SAM" id="SignalP"/>
    </source>
</evidence>
<evidence type="ECO:0000313" key="2">
    <source>
        <dbReference type="EMBL" id="MBW78096.1"/>
    </source>
</evidence>
<feature type="signal peptide" evidence="1">
    <location>
        <begin position="1"/>
        <end position="31"/>
    </location>
</feature>
<accession>A0A2M4DKL5</accession>
<feature type="chain" id="PRO_5014688892" evidence="1">
    <location>
        <begin position="32"/>
        <end position="66"/>
    </location>
</feature>
<organism evidence="2">
    <name type="scientific">Anopheles darlingi</name>
    <name type="common">Mosquito</name>
    <dbReference type="NCBI Taxonomy" id="43151"/>
    <lineage>
        <taxon>Eukaryota</taxon>
        <taxon>Metazoa</taxon>
        <taxon>Ecdysozoa</taxon>
        <taxon>Arthropoda</taxon>
        <taxon>Hexapoda</taxon>
        <taxon>Insecta</taxon>
        <taxon>Pterygota</taxon>
        <taxon>Neoptera</taxon>
        <taxon>Endopterygota</taxon>
        <taxon>Diptera</taxon>
        <taxon>Nematocera</taxon>
        <taxon>Culicoidea</taxon>
        <taxon>Culicidae</taxon>
        <taxon>Anophelinae</taxon>
        <taxon>Anopheles</taxon>
    </lineage>
</organism>
<proteinExistence type="predicted"/>